<evidence type="ECO:0000259" key="11">
    <source>
        <dbReference type="PROSITE" id="PS50227"/>
    </source>
</evidence>
<evidence type="ECO:0000256" key="6">
    <source>
        <dbReference type="ARBA" id="ARBA00023040"/>
    </source>
</evidence>
<evidence type="ECO:0000256" key="5">
    <source>
        <dbReference type="ARBA" id="ARBA00022989"/>
    </source>
</evidence>
<evidence type="ECO:0000256" key="1">
    <source>
        <dbReference type="ARBA" id="ARBA00004651"/>
    </source>
</evidence>
<dbReference type="InterPro" id="IPR001879">
    <property type="entry name" value="GPCR_2_extracellular_dom"/>
</dbReference>
<protein>
    <submittedName>
        <fullName evidence="13">Uncharacterized protein</fullName>
    </submittedName>
</protein>
<dbReference type="Gene3D" id="1.20.1070.10">
    <property type="entry name" value="Rhodopsin 7-helix transmembrane proteins"/>
    <property type="match status" value="1"/>
</dbReference>
<keyword evidence="3" id="KW-1003">Cell membrane</keyword>
<evidence type="ECO:0000313" key="14">
    <source>
        <dbReference type="Proteomes" id="UP001519460"/>
    </source>
</evidence>
<dbReference type="InterPro" id="IPR017981">
    <property type="entry name" value="GPCR_2-like_7TM"/>
</dbReference>
<feature type="domain" description="G-protein coupled receptors family 2 profile 2" evidence="12">
    <location>
        <begin position="74"/>
        <end position="229"/>
    </location>
</feature>
<comment type="similarity">
    <text evidence="2">Belongs to the G-protein coupled receptor 2 family.</text>
</comment>
<evidence type="ECO:0000256" key="10">
    <source>
        <dbReference type="SAM" id="Phobius"/>
    </source>
</evidence>
<evidence type="ECO:0000313" key="13">
    <source>
        <dbReference type="EMBL" id="KAK7476549.1"/>
    </source>
</evidence>
<dbReference type="AlphaFoldDB" id="A0ABD0JNX9"/>
<dbReference type="SUPFAM" id="SSF111418">
    <property type="entry name" value="Hormone receptor domain"/>
    <property type="match status" value="1"/>
</dbReference>
<keyword evidence="5 10" id="KW-1133">Transmembrane helix</keyword>
<sequence>MCWPSTAVGHTAEQSCPAYVHGFYPAKTATRRCMEDGEWFFHERFNSTWSNYTQCATEAPEPLHHIPKEHLERIKIMYNIGYGVSLLTLIVAISIMIYFRRLHCPRNTVHLNLFVAFVLRATLSFLRDNLLVAHVGLPDDVTETAPGVVVFNEDGGTHWRCKLLFATFNYVLAASGMWIFVEGLYLHTLIIIAVFSERNHIRWYILLGWGGPLVFIIPWVIIRAVVEDT</sequence>
<organism evidence="13 14">
    <name type="scientific">Batillaria attramentaria</name>
    <dbReference type="NCBI Taxonomy" id="370345"/>
    <lineage>
        <taxon>Eukaryota</taxon>
        <taxon>Metazoa</taxon>
        <taxon>Spiralia</taxon>
        <taxon>Lophotrochozoa</taxon>
        <taxon>Mollusca</taxon>
        <taxon>Gastropoda</taxon>
        <taxon>Caenogastropoda</taxon>
        <taxon>Sorbeoconcha</taxon>
        <taxon>Cerithioidea</taxon>
        <taxon>Batillariidae</taxon>
        <taxon>Batillaria</taxon>
    </lineage>
</organism>
<dbReference type="PROSITE" id="PS50227">
    <property type="entry name" value="G_PROTEIN_RECEP_F2_3"/>
    <property type="match status" value="1"/>
</dbReference>
<dbReference type="PRINTS" id="PR00249">
    <property type="entry name" value="GPCRSECRETIN"/>
</dbReference>
<feature type="transmembrane region" description="Helical" evidence="10">
    <location>
        <begin position="170"/>
        <end position="196"/>
    </location>
</feature>
<comment type="subcellular location">
    <subcellularLocation>
        <location evidence="1">Cell membrane</location>
        <topology evidence="1">Multi-pass membrane protein</topology>
    </subcellularLocation>
</comment>
<dbReference type="InterPro" id="IPR036445">
    <property type="entry name" value="GPCR_2_extracell_dom_sf"/>
</dbReference>
<dbReference type="GO" id="GO:0004930">
    <property type="term" value="F:G protein-coupled receptor activity"/>
    <property type="evidence" value="ECO:0007669"/>
    <property type="project" value="UniProtKB-KW"/>
</dbReference>
<evidence type="ECO:0000256" key="2">
    <source>
        <dbReference type="ARBA" id="ARBA00005314"/>
    </source>
</evidence>
<keyword evidence="6" id="KW-0297">G-protein coupled receptor</keyword>
<dbReference type="Gene3D" id="4.10.1240.10">
    <property type="entry name" value="GPCR, family 2, extracellular hormone receptor domain"/>
    <property type="match status" value="1"/>
</dbReference>
<dbReference type="PANTHER" id="PTHR45620">
    <property type="entry name" value="PDF RECEPTOR-LIKE PROTEIN-RELATED"/>
    <property type="match status" value="1"/>
</dbReference>
<dbReference type="SMART" id="SM00008">
    <property type="entry name" value="HormR"/>
    <property type="match status" value="1"/>
</dbReference>
<dbReference type="GO" id="GO:0005886">
    <property type="term" value="C:plasma membrane"/>
    <property type="evidence" value="ECO:0007669"/>
    <property type="project" value="UniProtKB-SubCell"/>
</dbReference>
<feature type="transmembrane region" description="Helical" evidence="10">
    <location>
        <begin position="76"/>
        <end position="99"/>
    </location>
</feature>
<gene>
    <name evidence="13" type="ORF">BaRGS_00032229</name>
</gene>
<name>A0ABD0JNX9_9CAEN</name>
<dbReference type="PANTHER" id="PTHR45620:SF1">
    <property type="entry name" value="G-PROTEIN COUPLED RECEPTORS FAMILY 2 PROFILE 2 DOMAIN-CONTAINING PROTEIN"/>
    <property type="match status" value="1"/>
</dbReference>
<proteinExistence type="inferred from homology"/>
<evidence type="ECO:0000259" key="12">
    <source>
        <dbReference type="PROSITE" id="PS50261"/>
    </source>
</evidence>
<evidence type="ECO:0000256" key="9">
    <source>
        <dbReference type="ARBA" id="ARBA00023224"/>
    </source>
</evidence>
<dbReference type="PROSITE" id="PS50261">
    <property type="entry name" value="G_PROTEIN_RECEP_F2_4"/>
    <property type="match status" value="1"/>
</dbReference>
<dbReference type="Proteomes" id="UP001519460">
    <property type="component" value="Unassembled WGS sequence"/>
</dbReference>
<dbReference type="Pfam" id="PF00002">
    <property type="entry name" value="7tm_2"/>
    <property type="match status" value="1"/>
</dbReference>
<keyword evidence="14" id="KW-1185">Reference proteome</keyword>
<accession>A0ABD0JNX9</accession>
<comment type="caution">
    <text evidence="13">The sequence shown here is derived from an EMBL/GenBank/DDBJ whole genome shotgun (WGS) entry which is preliminary data.</text>
</comment>
<dbReference type="EMBL" id="JACVVK020000373">
    <property type="protein sequence ID" value="KAK7476549.1"/>
    <property type="molecule type" value="Genomic_DNA"/>
</dbReference>
<dbReference type="InterPro" id="IPR050332">
    <property type="entry name" value="GPCR_2"/>
</dbReference>
<keyword evidence="9" id="KW-0807">Transducer</keyword>
<keyword evidence="8" id="KW-0675">Receptor</keyword>
<dbReference type="Pfam" id="PF02793">
    <property type="entry name" value="HRM"/>
    <property type="match status" value="1"/>
</dbReference>
<evidence type="ECO:0000256" key="7">
    <source>
        <dbReference type="ARBA" id="ARBA00023136"/>
    </source>
</evidence>
<reference evidence="13 14" key="1">
    <citation type="journal article" date="2023" name="Sci. Data">
        <title>Genome assembly of the Korean intertidal mud-creeper Batillaria attramentaria.</title>
        <authorList>
            <person name="Patra A.K."/>
            <person name="Ho P.T."/>
            <person name="Jun S."/>
            <person name="Lee S.J."/>
            <person name="Kim Y."/>
            <person name="Won Y.J."/>
        </authorList>
    </citation>
    <scope>NUCLEOTIDE SEQUENCE [LARGE SCALE GENOMIC DNA]</scope>
    <source>
        <strain evidence="13">Wonlab-2016</strain>
    </source>
</reference>
<evidence type="ECO:0000256" key="8">
    <source>
        <dbReference type="ARBA" id="ARBA00023170"/>
    </source>
</evidence>
<feature type="transmembrane region" description="Helical" evidence="10">
    <location>
        <begin position="203"/>
        <end position="226"/>
    </location>
</feature>
<keyword evidence="7 10" id="KW-0472">Membrane</keyword>
<dbReference type="InterPro" id="IPR000832">
    <property type="entry name" value="GPCR_2_secretin-like"/>
</dbReference>
<feature type="domain" description="G-protein coupled receptors family 2 profile 1" evidence="11">
    <location>
        <begin position="1"/>
        <end position="59"/>
    </location>
</feature>
<evidence type="ECO:0000256" key="4">
    <source>
        <dbReference type="ARBA" id="ARBA00022692"/>
    </source>
</evidence>
<evidence type="ECO:0000256" key="3">
    <source>
        <dbReference type="ARBA" id="ARBA00022475"/>
    </source>
</evidence>
<keyword evidence="4 10" id="KW-0812">Transmembrane</keyword>